<protein>
    <recommendedName>
        <fullName evidence="4">Peptidase M23</fullName>
    </recommendedName>
</protein>
<evidence type="ECO:0000313" key="2">
    <source>
        <dbReference type="EMBL" id="MDI5950135.1"/>
    </source>
</evidence>
<comment type="caution">
    <text evidence="2">The sequence shown here is derived from an EMBL/GenBank/DDBJ whole genome shotgun (WGS) entry which is preliminary data.</text>
</comment>
<dbReference type="AlphaFoldDB" id="A0AAW6TRX3"/>
<accession>A0AAW6TRX3</accession>
<keyword evidence="3" id="KW-1185">Reference proteome</keyword>
<evidence type="ECO:0000256" key="1">
    <source>
        <dbReference type="SAM" id="Coils"/>
    </source>
</evidence>
<proteinExistence type="predicted"/>
<gene>
    <name evidence="2" type="ORF">QLS97_10800</name>
</gene>
<name>A0AAW6TRX3_9FLAO</name>
<organism evidence="2 3">
    <name type="scientific">Flavobacterium yafengii</name>
    <dbReference type="NCBI Taxonomy" id="3041253"/>
    <lineage>
        <taxon>Bacteria</taxon>
        <taxon>Pseudomonadati</taxon>
        <taxon>Bacteroidota</taxon>
        <taxon>Flavobacteriia</taxon>
        <taxon>Flavobacteriales</taxon>
        <taxon>Flavobacteriaceae</taxon>
        <taxon>Flavobacterium</taxon>
    </lineage>
</organism>
<evidence type="ECO:0000313" key="3">
    <source>
        <dbReference type="Proteomes" id="UP001228643"/>
    </source>
</evidence>
<sequence length="153" mass="17342">MKKTLFTLAITTFMAGTILTGCQNSSKKEEVALDNVEDARENLDEAKEELSDARKVATEEEWNAFKASTNATIAENEMRIAEMKASMKKTGKSIDDEYAQKIDILEQKNNDIKAKIETYKNDASSDWEAFKQEYNRDMDELGQALKNLTVDNK</sequence>
<keyword evidence="1" id="KW-0175">Coiled coil</keyword>
<dbReference type="PROSITE" id="PS51257">
    <property type="entry name" value="PROKAR_LIPOPROTEIN"/>
    <property type="match status" value="1"/>
</dbReference>
<feature type="coiled-coil region" evidence="1">
    <location>
        <begin position="26"/>
        <end position="63"/>
    </location>
</feature>
<evidence type="ECO:0008006" key="4">
    <source>
        <dbReference type="Google" id="ProtNLM"/>
    </source>
</evidence>
<dbReference type="Proteomes" id="UP001228643">
    <property type="component" value="Unassembled WGS sequence"/>
</dbReference>
<feature type="coiled-coil region" evidence="1">
    <location>
        <begin position="95"/>
        <end position="151"/>
    </location>
</feature>
<dbReference type="EMBL" id="JASCRY010000003">
    <property type="protein sequence ID" value="MDI5950135.1"/>
    <property type="molecule type" value="Genomic_DNA"/>
</dbReference>
<reference evidence="2 3" key="1">
    <citation type="submission" date="2023-04" db="EMBL/GenBank/DDBJ databases">
        <title>Two novel species of Flavobacterium.</title>
        <authorList>
            <person name="Liu Q."/>
            <person name="Xin Y.-H."/>
        </authorList>
    </citation>
    <scope>NUCLEOTIDE SEQUENCE [LARGE SCALE GENOMIC DNA]</scope>
    <source>
        <strain evidence="2 3">LB2P87</strain>
    </source>
</reference>
<dbReference type="RefSeq" id="WP_282716633.1">
    <property type="nucleotide sequence ID" value="NZ_JASCRT010000003.1"/>
</dbReference>